<dbReference type="Proteomes" id="UP001218218">
    <property type="component" value="Unassembled WGS sequence"/>
</dbReference>
<feature type="non-terminal residue" evidence="1">
    <location>
        <position position="1"/>
    </location>
</feature>
<keyword evidence="2" id="KW-1185">Reference proteome</keyword>
<gene>
    <name evidence="1" type="ORF">DFH08DRAFT_715280</name>
</gene>
<evidence type="ECO:0000313" key="2">
    <source>
        <dbReference type="Proteomes" id="UP001218218"/>
    </source>
</evidence>
<dbReference type="EMBL" id="JARIHO010000060">
    <property type="protein sequence ID" value="KAJ7315735.1"/>
    <property type="molecule type" value="Genomic_DNA"/>
</dbReference>
<proteinExistence type="predicted"/>
<dbReference type="PANTHER" id="PTHR34587:SF2">
    <property type="entry name" value="G-PROTEIN COUPLED RECEPTORS FAMILY 1 PROFILE DOMAIN-CONTAINING PROTEIN"/>
    <property type="match status" value="1"/>
</dbReference>
<evidence type="ECO:0000313" key="1">
    <source>
        <dbReference type="EMBL" id="KAJ7315735.1"/>
    </source>
</evidence>
<dbReference type="AlphaFoldDB" id="A0AAD6ZCV7"/>
<organism evidence="1 2">
    <name type="scientific">Mycena albidolilacea</name>
    <dbReference type="NCBI Taxonomy" id="1033008"/>
    <lineage>
        <taxon>Eukaryota</taxon>
        <taxon>Fungi</taxon>
        <taxon>Dikarya</taxon>
        <taxon>Basidiomycota</taxon>
        <taxon>Agaricomycotina</taxon>
        <taxon>Agaricomycetes</taxon>
        <taxon>Agaricomycetidae</taxon>
        <taxon>Agaricales</taxon>
        <taxon>Marasmiineae</taxon>
        <taxon>Mycenaceae</taxon>
        <taxon>Mycena</taxon>
    </lineage>
</organism>
<reference evidence="1" key="1">
    <citation type="submission" date="2023-03" db="EMBL/GenBank/DDBJ databases">
        <title>Massive genome expansion in bonnet fungi (Mycena s.s.) driven by repeated elements and novel gene families across ecological guilds.</title>
        <authorList>
            <consortium name="Lawrence Berkeley National Laboratory"/>
            <person name="Harder C.B."/>
            <person name="Miyauchi S."/>
            <person name="Viragh M."/>
            <person name="Kuo A."/>
            <person name="Thoen E."/>
            <person name="Andreopoulos B."/>
            <person name="Lu D."/>
            <person name="Skrede I."/>
            <person name="Drula E."/>
            <person name="Henrissat B."/>
            <person name="Morin E."/>
            <person name="Kohler A."/>
            <person name="Barry K."/>
            <person name="LaButti K."/>
            <person name="Morin E."/>
            <person name="Salamov A."/>
            <person name="Lipzen A."/>
            <person name="Mereny Z."/>
            <person name="Hegedus B."/>
            <person name="Baldrian P."/>
            <person name="Stursova M."/>
            <person name="Weitz H."/>
            <person name="Taylor A."/>
            <person name="Grigoriev I.V."/>
            <person name="Nagy L.G."/>
            <person name="Martin F."/>
            <person name="Kauserud H."/>
        </authorList>
    </citation>
    <scope>NUCLEOTIDE SEQUENCE</scope>
    <source>
        <strain evidence="1">CBHHK002</strain>
    </source>
</reference>
<accession>A0AAD6ZCV7</accession>
<dbReference type="PANTHER" id="PTHR34587">
    <property type="entry name" value="VWFA DOMAIN-CONTAINING PROTEIN"/>
    <property type="match status" value="1"/>
</dbReference>
<name>A0AAD6ZCV7_9AGAR</name>
<comment type="caution">
    <text evidence="1">The sequence shown here is derived from an EMBL/GenBank/DDBJ whole genome shotgun (WGS) entry which is preliminary data.</text>
</comment>
<sequence length="60" mass="6350">GINDPLVNGQVSTVVGNSTQGGVPAGAYRLCSMNAAINHQPVIVPIAQRRMLDDCVYVRI</sequence>
<dbReference type="InterPro" id="IPR053216">
    <property type="entry name" value="Appressorial_penetr-assoc"/>
</dbReference>
<protein>
    <submittedName>
        <fullName evidence="1">Uncharacterized protein</fullName>
    </submittedName>
</protein>